<evidence type="ECO:0000256" key="3">
    <source>
        <dbReference type="ARBA" id="ARBA00023273"/>
    </source>
</evidence>
<accession>A0AB34HLZ5</accession>
<dbReference type="AlphaFoldDB" id="A0AB34HLZ5"/>
<feature type="domain" description="PDZ" evidence="4">
    <location>
        <begin position="87"/>
        <end position="115"/>
    </location>
</feature>
<dbReference type="Proteomes" id="UP001159641">
    <property type="component" value="Unassembled WGS sequence"/>
</dbReference>
<dbReference type="Gene3D" id="2.30.42.10">
    <property type="match status" value="1"/>
</dbReference>
<evidence type="ECO:0000256" key="1">
    <source>
        <dbReference type="ARBA" id="ARBA00004316"/>
    </source>
</evidence>
<dbReference type="GO" id="GO:0001917">
    <property type="term" value="C:photoreceptor inner segment"/>
    <property type="evidence" value="ECO:0007669"/>
    <property type="project" value="TreeGrafter"/>
</dbReference>
<dbReference type="PROSITE" id="PS50106">
    <property type="entry name" value="PDZ"/>
    <property type="match status" value="1"/>
</dbReference>
<dbReference type="GO" id="GO:0007605">
    <property type="term" value="P:sensory perception of sound"/>
    <property type="evidence" value="ECO:0007669"/>
    <property type="project" value="TreeGrafter"/>
</dbReference>
<dbReference type="InterPro" id="IPR036034">
    <property type="entry name" value="PDZ_sf"/>
</dbReference>
<dbReference type="GO" id="GO:0005929">
    <property type="term" value="C:cilium"/>
    <property type="evidence" value="ECO:0007669"/>
    <property type="project" value="TreeGrafter"/>
</dbReference>
<gene>
    <name evidence="5" type="ORF">J1605_019831</name>
</gene>
<keyword evidence="6" id="KW-1185">Reference proteome</keyword>
<dbReference type="GO" id="GO:0005886">
    <property type="term" value="C:plasma membrane"/>
    <property type="evidence" value="ECO:0007669"/>
    <property type="project" value="TreeGrafter"/>
</dbReference>
<organism evidence="5 6">
    <name type="scientific">Eschrichtius robustus</name>
    <name type="common">California gray whale</name>
    <name type="synonym">Eschrichtius gibbosus</name>
    <dbReference type="NCBI Taxonomy" id="9764"/>
    <lineage>
        <taxon>Eukaryota</taxon>
        <taxon>Metazoa</taxon>
        <taxon>Chordata</taxon>
        <taxon>Craniata</taxon>
        <taxon>Vertebrata</taxon>
        <taxon>Euteleostomi</taxon>
        <taxon>Mammalia</taxon>
        <taxon>Eutheria</taxon>
        <taxon>Laurasiatheria</taxon>
        <taxon>Artiodactyla</taxon>
        <taxon>Whippomorpha</taxon>
        <taxon>Cetacea</taxon>
        <taxon>Mysticeti</taxon>
        <taxon>Eschrichtiidae</taxon>
        <taxon>Eschrichtius</taxon>
    </lineage>
</organism>
<dbReference type="EMBL" id="JAIQCJ010001090">
    <property type="protein sequence ID" value="KAJ8792612.1"/>
    <property type="molecule type" value="Genomic_DNA"/>
</dbReference>
<evidence type="ECO:0000256" key="2">
    <source>
        <dbReference type="ARBA" id="ARBA00022737"/>
    </source>
</evidence>
<dbReference type="FunFam" id="2.30.42.10:FF:000087">
    <property type="entry name" value="Whirlin a"/>
    <property type="match status" value="1"/>
</dbReference>
<name>A0AB34HLZ5_ESCRO</name>
<evidence type="ECO:0000313" key="5">
    <source>
        <dbReference type="EMBL" id="KAJ8792612.1"/>
    </source>
</evidence>
<dbReference type="InterPro" id="IPR001478">
    <property type="entry name" value="PDZ"/>
</dbReference>
<dbReference type="GO" id="GO:0002142">
    <property type="term" value="C:stereocilia ankle link complex"/>
    <property type="evidence" value="ECO:0007669"/>
    <property type="project" value="TreeGrafter"/>
</dbReference>
<evidence type="ECO:0000313" key="6">
    <source>
        <dbReference type="Proteomes" id="UP001159641"/>
    </source>
</evidence>
<dbReference type="GO" id="GO:0060088">
    <property type="term" value="P:auditory receptor cell stereocilium organization"/>
    <property type="evidence" value="ECO:0007669"/>
    <property type="project" value="TreeGrafter"/>
</dbReference>
<dbReference type="Pfam" id="PF00595">
    <property type="entry name" value="PDZ"/>
    <property type="match status" value="1"/>
</dbReference>
<evidence type="ECO:0000259" key="4">
    <source>
        <dbReference type="PROSITE" id="PS50106"/>
    </source>
</evidence>
<sequence>MPAQELSWLTFSKFCFEKCWKTPLGVTMCHQQAGTGGEKEKRPGIIGIMGTSLVVQRLRLHAPNAGGPGLIPGQGTRSHMHAATKERVGDQILEVNGQSFLSILHDEAVRLLKSSQHLILTVKDVGRLPNARTTVDETKWMAGSRIGDTATNSTGFPGALTAEGTNKGGRWLGLAIYLQSSSEFPGLCLAVFQLGFYKGPAGSQVTLSSLGNQTQVLLEEQARHLLNERERATMAYYLQEYRGGSVSVEALVMALCELLNTHAKVTRASSGEAGLGAPGFSSQGLRILPCRPLSPTPFLRTHKESGPN</sequence>
<comment type="caution">
    <text evidence="5">The sequence shown here is derived from an EMBL/GenBank/DDBJ whole genome shotgun (WGS) entry which is preliminary data.</text>
</comment>
<keyword evidence="2" id="KW-0677">Repeat</keyword>
<dbReference type="PANTHER" id="PTHR23116">
    <property type="entry name" value="PDZ DOMAIN CONTAINING WHIRLIN AND HARMONIN-RELATED"/>
    <property type="match status" value="1"/>
</dbReference>
<dbReference type="InterPro" id="IPR051844">
    <property type="entry name" value="USH2_Complex_Protein"/>
</dbReference>
<protein>
    <recommendedName>
        <fullName evidence="4">PDZ domain-containing protein</fullName>
    </recommendedName>
</protein>
<dbReference type="PANTHER" id="PTHR23116:SF37">
    <property type="entry name" value="WHIRLIN"/>
    <property type="match status" value="1"/>
</dbReference>
<comment type="subcellular location">
    <subcellularLocation>
        <location evidence="1">Cell projection</location>
    </subcellularLocation>
</comment>
<dbReference type="Gene3D" id="1.20.1160.20">
    <property type="match status" value="1"/>
</dbReference>
<proteinExistence type="predicted"/>
<dbReference type="SUPFAM" id="SSF50156">
    <property type="entry name" value="PDZ domain-like"/>
    <property type="match status" value="1"/>
</dbReference>
<dbReference type="GO" id="GO:0032426">
    <property type="term" value="C:stereocilium tip"/>
    <property type="evidence" value="ECO:0007669"/>
    <property type="project" value="TreeGrafter"/>
</dbReference>
<reference evidence="5 6" key="1">
    <citation type="submission" date="2022-11" db="EMBL/GenBank/DDBJ databases">
        <title>Whole genome sequence of Eschrichtius robustus ER-17-0199.</title>
        <authorList>
            <person name="Bruniche-Olsen A."/>
            <person name="Black A.N."/>
            <person name="Fields C.J."/>
            <person name="Walden K."/>
            <person name="Dewoody J.A."/>
        </authorList>
    </citation>
    <scope>NUCLEOTIDE SEQUENCE [LARGE SCALE GENOMIC DNA]</scope>
    <source>
        <strain evidence="5">ER-17-0199</strain>
        <tissue evidence="5">Blubber</tissue>
    </source>
</reference>
<keyword evidence="3" id="KW-0966">Cell projection</keyword>